<dbReference type="Gene3D" id="1.20.140.40">
    <property type="entry name" value="Invertase/pectin methylesterase inhibitor family protein"/>
    <property type="match status" value="1"/>
</dbReference>
<gene>
    <name evidence="6" type="ORF">RND81_05G086700</name>
</gene>
<dbReference type="Pfam" id="PF04043">
    <property type="entry name" value="PMEI"/>
    <property type="match status" value="1"/>
</dbReference>
<dbReference type="CDD" id="cd15795">
    <property type="entry name" value="PMEI-Pla_a_1_like"/>
    <property type="match status" value="1"/>
</dbReference>
<dbReference type="InterPro" id="IPR035513">
    <property type="entry name" value="Invertase/methylesterase_inhib"/>
</dbReference>
<sequence>MINLFQVLFLVLSTIIITVAPTNIIDQTCAQIVKLDPLIVHDFCVSTLKSDPRSDNANLTTLFQISLDMVQHNASGVIPIINGYFDDPKITGESKGALSDCLAEYSRVSDAITSALNYFNAKDLEGANVAISGVSGGTNICDTSFKQYNLTPLLSKQDDDLFNLADIALGILELFRS</sequence>
<feature type="chain" id="PRO_5043318068" description="Pectinesterase inhibitor domain-containing protein" evidence="4">
    <location>
        <begin position="22"/>
        <end position="177"/>
    </location>
</feature>
<dbReference type="InterPro" id="IPR006501">
    <property type="entry name" value="Pectinesterase_inhib_dom"/>
</dbReference>
<keyword evidence="7" id="KW-1185">Reference proteome</keyword>
<evidence type="ECO:0000256" key="1">
    <source>
        <dbReference type="ARBA" id="ARBA00022729"/>
    </source>
</evidence>
<comment type="caution">
    <text evidence="6">The sequence shown here is derived from an EMBL/GenBank/DDBJ whole genome shotgun (WGS) entry which is preliminary data.</text>
</comment>
<evidence type="ECO:0000256" key="4">
    <source>
        <dbReference type="SAM" id="SignalP"/>
    </source>
</evidence>
<evidence type="ECO:0000313" key="7">
    <source>
        <dbReference type="Proteomes" id="UP001443914"/>
    </source>
</evidence>
<name>A0AAW1KVG1_SAPOF</name>
<dbReference type="PANTHER" id="PTHR35357">
    <property type="entry name" value="OS02G0537100 PROTEIN"/>
    <property type="match status" value="1"/>
</dbReference>
<keyword evidence="1 4" id="KW-0732">Signal</keyword>
<dbReference type="PANTHER" id="PTHR35357:SF8">
    <property type="entry name" value="OS01G0111000 PROTEIN"/>
    <property type="match status" value="1"/>
</dbReference>
<evidence type="ECO:0000256" key="3">
    <source>
        <dbReference type="ARBA" id="ARBA00038471"/>
    </source>
</evidence>
<organism evidence="6 7">
    <name type="scientific">Saponaria officinalis</name>
    <name type="common">Common soapwort</name>
    <name type="synonym">Lychnis saponaria</name>
    <dbReference type="NCBI Taxonomy" id="3572"/>
    <lineage>
        <taxon>Eukaryota</taxon>
        <taxon>Viridiplantae</taxon>
        <taxon>Streptophyta</taxon>
        <taxon>Embryophyta</taxon>
        <taxon>Tracheophyta</taxon>
        <taxon>Spermatophyta</taxon>
        <taxon>Magnoliopsida</taxon>
        <taxon>eudicotyledons</taxon>
        <taxon>Gunneridae</taxon>
        <taxon>Pentapetalae</taxon>
        <taxon>Caryophyllales</taxon>
        <taxon>Caryophyllaceae</taxon>
        <taxon>Caryophylleae</taxon>
        <taxon>Saponaria</taxon>
    </lineage>
</organism>
<dbReference type="AlphaFoldDB" id="A0AAW1KVG1"/>
<dbReference type="EMBL" id="JBDFQZ010000005">
    <property type="protein sequence ID" value="KAK9724613.1"/>
    <property type="molecule type" value="Genomic_DNA"/>
</dbReference>
<evidence type="ECO:0000259" key="5">
    <source>
        <dbReference type="SMART" id="SM00856"/>
    </source>
</evidence>
<evidence type="ECO:0000256" key="2">
    <source>
        <dbReference type="ARBA" id="ARBA00023157"/>
    </source>
</evidence>
<feature type="signal peptide" evidence="4">
    <location>
        <begin position="1"/>
        <end position="21"/>
    </location>
</feature>
<keyword evidence="2" id="KW-1015">Disulfide bond</keyword>
<dbReference type="SUPFAM" id="SSF101148">
    <property type="entry name" value="Plant invertase/pectin methylesterase inhibitor"/>
    <property type="match status" value="1"/>
</dbReference>
<reference evidence="6" key="1">
    <citation type="submission" date="2024-03" db="EMBL/GenBank/DDBJ databases">
        <title>WGS assembly of Saponaria officinalis var. Norfolk2.</title>
        <authorList>
            <person name="Jenkins J."/>
            <person name="Shu S."/>
            <person name="Grimwood J."/>
            <person name="Barry K."/>
            <person name="Goodstein D."/>
            <person name="Schmutz J."/>
            <person name="Leebens-Mack J."/>
            <person name="Osbourn A."/>
        </authorList>
    </citation>
    <scope>NUCLEOTIDE SEQUENCE [LARGE SCALE GENOMIC DNA]</scope>
    <source>
        <strain evidence="6">JIC</strain>
    </source>
</reference>
<comment type="similarity">
    <text evidence="3">Belongs to the PMEI family.</text>
</comment>
<dbReference type="GO" id="GO:0004857">
    <property type="term" value="F:enzyme inhibitor activity"/>
    <property type="evidence" value="ECO:0007669"/>
    <property type="project" value="InterPro"/>
</dbReference>
<feature type="domain" description="Pectinesterase inhibitor" evidence="5">
    <location>
        <begin position="20"/>
        <end position="171"/>
    </location>
</feature>
<protein>
    <recommendedName>
        <fullName evidence="5">Pectinesterase inhibitor domain-containing protein</fullName>
    </recommendedName>
</protein>
<dbReference type="SMART" id="SM00856">
    <property type="entry name" value="PMEI"/>
    <property type="match status" value="1"/>
</dbReference>
<dbReference type="InterPro" id="IPR034088">
    <property type="entry name" value="Pla_a_1-like"/>
</dbReference>
<dbReference type="NCBIfam" id="TIGR01614">
    <property type="entry name" value="PME_inhib"/>
    <property type="match status" value="1"/>
</dbReference>
<evidence type="ECO:0000313" key="6">
    <source>
        <dbReference type="EMBL" id="KAK9724613.1"/>
    </source>
</evidence>
<proteinExistence type="inferred from homology"/>
<accession>A0AAW1KVG1</accession>
<dbReference type="Proteomes" id="UP001443914">
    <property type="component" value="Unassembled WGS sequence"/>
</dbReference>